<dbReference type="Proteomes" id="UP000003803">
    <property type="component" value="Unassembled WGS sequence"/>
</dbReference>
<dbReference type="HOGENOM" id="CLU_3003919_0_0_9"/>
<organism evidence="1 2">
    <name type="scientific">Anaerotruncus colihominis DSM 17241</name>
    <dbReference type="NCBI Taxonomy" id="445972"/>
    <lineage>
        <taxon>Bacteria</taxon>
        <taxon>Bacillati</taxon>
        <taxon>Bacillota</taxon>
        <taxon>Clostridia</taxon>
        <taxon>Eubacteriales</taxon>
        <taxon>Oscillospiraceae</taxon>
        <taxon>Anaerotruncus</taxon>
    </lineage>
</organism>
<proteinExistence type="predicted"/>
<reference evidence="1" key="2">
    <citation type="submission" date="2013-09" db="EMBL/GenBank/DDBJ databases">
        <title>Draft genome sequence of Anaerotruncus colihominis(DSM 17241).</title>
        <authorList>
            <person name="Sudarsanam P."/>
            <person name="Ley R."/>
            <person name="Guruge J."/>
            <person name="Turnbaugh P.J."/>
            <person name="Mahowald M."/>
            <person name="Liep D."/>
            <person name="Gordon J."/>
        </authorList>
    </citation>
    <scope>NUCLEOTIDE SEQUENCE</scope>
    <source>
        <strain evidence="1">DSM 17241</strain>
    </source>
</reference>
<reference evidence="1" key="1">
    <citation type="submission" date="2007-11" db="EMBL/GenBank/DDBJ databases">
        <authorList>
            <person name="Fulton L."/>
            <person name="Clifton S."/>
            <person name="Fulton B."/>
            <person name="Xu J."/>
            <person name="Minx P."/>
            <person name="Pepin K.H."/>
            <person name="Johnson M."/>
            <person name="Thiruvilangam P."/>
            <person name="Bhonagiri V."/>
            <person name="Nash W.E."/>
            <person name="Mardis E.R."/>
            <person name="Wilson R.K."/>
        </authorList>
    </citation>
    <scope>NUCLEOTIDE SEQUENCE [LARGE SCALE GENOMIC DNA]</scope>
    <source>
        <strain evidence="1">DSM 17241</strain>
    </source>
</reference>
<gene>
    <name evidence="1" type="ORF">ANACOL_04362</name>
</gene>
<evidence type="ECO:0000313" key="2">
    <source>
        <dbReference type="Proteomes" id="UP000003803"/>
    </source>
</evidence>
<comment type="caution">
    <text evidence="1">The sequence shown here is derived from an EMBL/GenBank/DDBJ whole genome shotgun (WGS) entry which is preliminary data.</text>
</comment>
<keyword evidence="2" id="KW-1185">Reference proteome</keyword>
<accession>B0PHR9</accession>
<dbReference type="AlphaFoldDB" id="B0PHR9"/>
<protein>
    <submittedName>
        <fullName evidence="1">Uncharacterized protein</fullName>
    </submittedName>
</protein>
<sequence>MDRQTGGGASAPIFLSADLKAPHSTATSRKKILPVYMKSRRISIENKGILKDWRHL</sequence>
<evidence type="ECO:0000313" key="1">
    <source>
        <dbReference type="EMBL" id="EDS09037.1"/>
    </source>
</evidence>
<dbReference type="EMBL" id="ABGD02000034">
    <property type="protein sequence ID" value="EDS09037.1"/>
    <property type="molecule type" value="Genomic_DNA"/>
</dbReference>
<name>B0PHR9_9FIRM</name>